<name>A0ABU0CV50_9BACI</name>
<evidence type="ECO:0000313" key="3">
    <source>
        <dbReference type="EMBL" id="MDQ0340002.1"/>
    </source>
</evidence>
<dbReference type="InterPro" id="IPR001478">
    <property type="entry name" value="PDZ"/>
</dbReference>
<feature type="transmembrane region" description="Helical" evidence="1">
    <location>
        <begin position="184"/>
        <end position="202"/>
    </location>
</feature>
<feature type="transmembrane region" description="Helical" evidence="1">
    <location>
        <begin position="51"/>
        <end position="69"/>
    </location>
</feature>
<dbReference type="RefSeq" id="WP_307340862.1">
    <property type="nucleotide sequence ID" value="NZ_JAUSUQ010000010.1"/>
</dbReference>
<proteinExistence type="predicted"/>
<dbReference type="EMBL" id="JAUSUQ010000010">
    <property type="protein sequence ID" value="MDQ0340002.1"/>
    <property type="molecule type" value="Genomic_DNA"/>
</dbReference>
<feature type="transmembrane region" description="Helical" evidence="1">
    <location>
        <begin position="75"/>
        <end position="95"/>
    </location>
</feature>
<keyword evidence="1" id="KW-0472">Membrane</keyword>
<dbReference type="SUPFAM" id="SSF50156">
    <property type="entry name" value="PDZ domain-like"/>
    <property type="match status" value="1"/>
</dbReference>
<sequence length="430" mass="48552">MIADWGIAIVQAVPALVLNPFTYLLIFLIVMQWRRQIAIERKLFGTKLHAWGEELLFAVGMGVLGGLLISLPLLILGVVLPLDAFVYLWLIALLLMAVRVRYLCFAYAGSVLALFSLAARWFPAPGSGWIASVWDNLQALPLPALFAMVALLHLAEALLIYLSRFRAATPIFVRSKRGRIVGGYELRHLWFVPLFLVTESGQGTLTPLFHSWPIFAPDASLSFGLVLLPAVLGYSEQAVASTPEQKMRFSARWLMLYALTLQGLSLAAVYMEWFIWLAILFAFMGHEAPIVYSRYREESRAPIHVHPRRGLKILAVIPYSPAAKMGLRAGEVIIKVNGKVVNRRQDLYEALIGNKAFCKLELLNTEGEVKFAQSSIYEHDHHQLGIILAPDEEVPYYIDYLDINLLRLLKIKFKRNTQFVPTLREEQEHA</sequence>
<evidence type="ECO:0000256" key="1">
    <source>
        <dbReference type="SAM" id="Phobius"/>
    </source>
</evidence>
<dbReference type="Gene3D" id="2.30.42.10">
    <property type="match status" value="1"/>
</dbReference>
<accession>A0ABU0CV50</accession>
<evidence type="ECO:0000259" key="2">
    <source>
        <dbReference type="SMART" id="SM00228"/>
    </source>
</evidence>
<dbReference type="SMART" id="SM00228">
    <property type="entry name" value="PDZ"/>
    <property type="match status" value="1"/>
</dbReference>
<feature type="transmembrane region" description="Helical" evidence="1">
    <location>
        <begin position="142"/>
        <end position="163"/>
    </location>
</feature>
<protein>
    <recommendedName>
        <fullName evidence="2">PDZ domain-containing protein</fullName>
    </recommendedName>
</protein>
<feature type="transmembrane region" description="Helical" evidence="1">
    <location>
        <begin position="6"/>
        <end position="30"/>
    </location>
</feature>
<dbReference type="Proteomes" id="UP001232445">
    <property type="component" value="Unassembled WGS sequence"/>
</dbReference>
<feature type="transmembrane region" description="Helical" evidence="1">
    <location>
        <begin position="102"/>
        <end position="122"/>
    </location>
</feature>
<dbReference type="InterPro" id="IPR041489">
    <property type="entry name" value="PDZ_6"/>
</dbReference>
<feature type="transmembrane region" description="Helical" evidence="1">
    <location>
        <begin position="214"/>
        <end position="234"/>
    </location>
</feature>
<keyword evidence="1" id="KW-0812">Transmembrane</keyword>
<reference evidence="3 4" key="1">
    <citation type="submission" date="2023-07" db="EMBL/GenBank/DDBJ databases">
        <title>Genomic Encyclopedia of Type Strains, Phase IV (KMG-IV): sequencing the most valuable type-strain genomes for metagenomic binning, comparative biology and taxonomic classification.</title>
        <authorList>
            <person name="Goeker M."/>
        </authorList>
    </citation>
    <scope>NUCLEOTIDE SEQUENCE [LARGE SCALE GENOMIC DNA]</scope>
    <source>
        <strain evidence="3 4">DSM 17740</strain>
    </source>
</reference>
<comment type="caution">
    <text evidence="3">The sequence shown here is derived from an EMBL/GenBank/DDBJ whole genome shotgun (WGS) entry which is preliminary data.</text>
</comment>
<organism evidence="3 4">
    <name type="scientific">Caldalkalibacillus uzonensis</name>
    <dbReference type="NCBI Taxonomy" id="353224"/>
    <lineage>
        <taxon>Bacteria</taxon>
        <taxon>Bacillati</taxon>
        <taxon>Bacillota</taxon>
        <taxon>Bacilli</taxon>
        <taxon>Bacillales</taxon>
        <taxon>Bacillaceae</taxon>
        <taxon>Caldalkalibacillus</taxon>
    </lineage>
</organism>
<feature type="transmembrane region" description="Helical" evidence="1">
    <location>
        <begin position="254"/>
        <end position="284"/>
    </location>
</feature>
<evidence type="ECO:0000313" key="4">
    <source>
        <dbReference type="Proteomes" id="UP001232445"/>
    </source>
</evidence>
<feature type="domain" description="PDZ" evidence="2">
    <location>
        <begin position="299"/>
        <end position="366"/>
    </location>
</feature>
<gene>
    <name evidence="3" type="ORF">J2S00_002797</name>
</gene>
<dbReference type="Pfam" id="PF17820">
    <property type="entry name" value="PDZ_6"/>
    <property type="match status" value="1"/>
</dbReference>
<dbReference type="InterPro" id="IPR036034">
    <property type="entry name" value="PDZ_sf"/>
</dbReference>
<keyword evidence="1" id="KW-1133">Transmembrane helix</keyword>
<keyword evidence="4" id="KW-1185">Reference proteome</keyword>